<dbReference type="RefSeq" id="WP_289960924.1">
    <property type="nucleotide sequence ID" value="NZ_JAUEOZ010000001.1"/>
</dbReference>
<dbReference type="SUPFAM" id="SSF54626">
    <property type="entry name" value="Chalcone isomerase"/>
    <property type="match status" value="1"/>
</dbReference>
<sequence length="175" mass="20030">MAQPASLQSGLSDIEQWKRVGSADLDWLFFDVYQSNLFTPDGQYRLSHDVSPHPLALTIIYERSISSSQLVEATQDQWQKMGFKSSLFEDWLTQLETIFPNVNDGDSLMYISDGQAGVFKFKRSGSERWTSVGKIDDENFSDAFLSIWLSSKTQYPKLRRQLIGMNVNTNTNRNN</sequence>
<dbReference type="InterPro" id="IPR016087">
    <property type="entry name" value="Chalcone_isomerase"/>
</dbReference>
<dbReference type="Pfam" id="PF16036">
    <property type="entry name" value="Chalcone_3"/>
    <property type="match status" value="1"/>
</dbReference>
<proteinExistence type="predicted"/>
<comment type="caution">
    <text evidence="2">The sequence shown here is derived from an EMBL/GenBank/DDBJ whole genome shotgun (WGS) entry which is preliminary data.</text>
</comment>
<dbReference type="Proteomes" id="UP001169719">
    <property type="component" value="Unassembled WGS sequence"/>
</dbReference>
<evidence type="ECO:0000259" key="1">
    <source>
        <dbReference type="Pfam" id="PF16036"/>
    </source>
</evidence>
<dbReference type="InterPro" id="IPR036298">
    <property type="entry name" value="Chalcone_isomerase_sf"/>
</dbReference>
<gene>
    <name evidence="2" type="ORF">QWJ08_05025</name>
</gene>
<keyword evidence="3" id="KW-1185">Reference proteome</keyword>
<protein>
    <submittedName>
        <fullName evidence="2">Chalcone isomerase family protein</fullName>
    </submittedName>
</protein>
<evidence type="ECO:0000313" key="3">
    <source>
        <dbReference type="Proteomes" id="UP001169719"/>
    </source>
</evidence>
<feature type="domain" description="Chalcone isomerase" evidence="1">
    <location>
        <begin position="28"/>
        <end position="164"/>
    </location>
</feature>
<dbReference type="EMBL" id="JAUEOZ010000001">
    <property type="protein sequence ID" value="MDN2480747.1"/>
    <property type="molecule type" value="Genomic_DNA"/>
</dbReference>
<accession>A0ABT7XY88</accession>
<organism evidence="2 3">
    <name type="scientific">Vibrio agarivorans</name>
    <dbReference type="NCBI Taxonomy" id="153622"/>
    <lineage>
        <taxon>Bacteria</taxon>
        <taxon>Pseudomonadati</taxon>
        <taxon>Pseudomonadota</taxon>
        <taxon>Gammaproteobacteria</taxon>
        <taxon>Vibrionales</taxon>
        <taxon>Vibrionaceae</taxon>
        <taxon>Vibrio</taxon>
    </lineage>
</organism>
<name>A0ABT7XY88_9VIBR</name>
<reference evidence="2" key="1">
    <citation type="submission" date="2024-05" db="EMBL/GenBank/DDBJ databases">
        <title>Genome Sequences of Four Agar- Degrading Marine Bacteria.</title>
        <authorList>
            <person name="Phillips E.K."/>
            <person name="Shaffer J.C."/>
            <person name="Henson M.W."/>
            <person name="Temperton B."/>
            <person name="Thrash C.J."/>
            <person name="Martin M.O."/>
        </authorList>
    </citation>
    <scope>NUCLEOTIDE SEQUENCE</scope>
    <source>
        <strain evidence="2">EKP203</strain>
    </source>
</reference>
<dbReference type="GO" id="GO:0016853">
    <property type="term" value="F:isomerase activity"/>
    <property type="evidence" value="ECO:0007669"/>
    <property type="project" value="UniProtKB-KW"/>
</dbReference>
<keyword evidence="2" id="KW-0413">Isomerase</keyword>
<evidence type="ECO:0000313" key="2">
    <source>
        <dbReference type="EMBL" id="MDN2480747.1"/>
    </source>
</evidence>